<dbReference type="EMBL" id="GL732636">
    <property type="protein sequence ID" value="EFX69489.1"/>
    <property type="molecule type" value="Genomic_DNA"/>
</dbReference>
<reference evidence="2 3" key="1">
    <citation type="journal article" date="2011" name="Science">
        <title>The ecoresponsive genome of Daphnia pulex.</title>
        <authorList>
            <person name="Colbourne J.K."/>
            <person name="Pfrender M.E."/>
            <person name="Gilbert D."/>
            <person name="Thomas W.K."/>
            <person name="Tucker A."/>
            <person name="Oakley T.H."/>
            <person name="Tokishita S."/>
            <person name="Aerts A."/>
            <person name="Arnold G.J."/>
            <person name="Basu M.K."/>
            <person name="Bauer D.J."/>
            <person name="Caceres C.E."/>
            <person name="Carmel L."/>
            <person name="Casola C."/>
            <person name="Choi J.H."/>
            <person name="Detter J.C."/>
            <person name="Dong Q."/>
            <person name="Dusheyko S."/>
            <person name="Eads B.D."/>
            <person name="Frohlich T."/>
            <person name="Geiler-Samerotte K.A."/>
            <person name="Gerlach D."/>
            <person name="Hatcher P."/>
            <person name="Jogdeo S."/>
            <person name="Krijgsveld J."/>
            <person name="Kriventseva E.V."/>
            <person name="Kultz D."/>
            <person name="Laforsch C."/>
            <person name="Lindquist E."/>
            <person name="Lopez J."/>
            <person name="Manak J.R."/>
            <person name="Muller J."/>
            <person name="Pangilinan J."/>
            <person name="Patwardhan R.P."/>
            <person name="Pitluck S."/>
            <person name="Pritham E.J."/>
            <person name="Rechtsteiner A."/>
            <person name="Rho M."/>
            <person name="Rogozin I.B."/>
            <person name="Sakarya O."/>
            <person name="Salamov A."/>
            <person name="Schaack S."/>
            <person name="Shapiro H."/>
            <person name="Shiga Y."/>
            <person name="Skalitzky C."/>
            <person name="Smith Z."/>
            <person name="Souvorov A."/>
            <person name="Sung W."/>
            <person name="Tang Z."/>
            <person name="Tsuchiya D."/>
            <person name="Tu H."/>
            <person name="Vos H."/>
            <person name="Wang M."/>
            <person name="Wolf Y.I."/>
            <person name="Yamagata H."/>
            <person name="Yamada T."/>
            <person name="Ye Y."/>
            <person name="Shaw J.R."/>
            <person name="Andrews J."/>
            <person name="Crease T.J."/>
            <person name="Tang H."/>
            <person name="Lucas S.M."/>
            <person name="Robertson H.M."/>
            <person name="Bork P."/>
            <person name="Koonin E.V."/>
            <person name="Zdobnov E.M."/>
            <person name="Grigoriev I.V."/>
            <person name="Lynch M."/>
            <person name="Boore J.L."/>
        </authorList>
    </citation>
    <scope>NUCLEOTIDE SEQUENCE [LARGE SCALE GENOMIC DNA]</scope>
</reference>
<protein>
    <submittedName>
        <fullName evidence="2">Uncharacterized protein</fullName>
    </submittedName>
</protein>
<proteinExistence type="predicted"/>
<organism evidence="2 3">
    <name type="scientific">Daphnia pulex</name>
    <name type="common">Water flea</name>
    <dbReference type="NCBI Taxonomy" id="6669"/>
    <lineage>
        <taxon>Eukaryota</taxon>
        <taxon>Metazoa</taxon>
        <taxon>Ecdysozoa</taxon>
        <taxon>Arthropoda</taxon>
        <taxon>Crustacea</taxon>
        <taxon>Branchiopoda</taxon>
        <taxon>Diplostraca</taxon>
        <taxon>Cladocera</taxon>
        <taxon>Anomopoda</taxon>
        <taxon>Daphniidae</taxon>
        <taxon>Daphnia</taxon>
    </lineage>
</organism>
<dbReference type="Proteomes" id="UP000000305">
    <property type="component" value="Unassembled WGS sequence"/>
</dbReference>
<feature type="region of interest" description="Disordered" evidence="1">
    <location>
        <begin position="162"/>
        <end position="278"/>
    </location>
</feature>
<dbReference type="AlphaFoldDB" id="E9HFK7"/>
<dbReference type="KEGG" id="dpx:DAPPUDRAFT_258543"/>
<sequence>MTSPSTLLSSLGNINATLHNLERAVLVNYSKLSDGRPTITLLGQTAQSPYPELVLTTELIENLNQIALGAMVKCTKALIEAQLAVMDKLIAEREALPDDWTPTPEGLEAASKITKLKSFKSTTFVSKPIPGGVQTFLHPEDGVSMTSIQPNQEASRIHNTGFRPALQGGAGAPTGPAPPRGGGSGNQGGARPRSRPRSHTHGPQDTRPHPRTGVPQDPRSYWPPHGHLKPTHHQSLLSSPTRCRRPRSPSRNQVSRYGTPYLFPEATQPWREGIDPPV</sequence>
<evidence type="ECO:0000313" key="3">
    <source>
        <dbReference type="Proteomes" id="UP000000305"/>
    </source>
</evidence>
<gene>
    <name evidence="2" type="ORF">DAPPUDRAFT_258543</name>
</gene>
<accession>E9HFK7</accession>
<name>E9HFK7_DAPPU</name>
<evidence type="ECO:0000256" key="1">
    <source>
        <dbReference type="SAM" id="MobiDB-lite"/>
    </source>
</evidence>
<evidence type="ECO:0000313" key="2">
    <source>
        <dbReference type="EMBL" id="EFX69489.1"/>
    </source>
</evidence>
<dbReference type="HOGENOM" id="CLU_1002062_0_0_1"/>
<keyword evidence="3" id="KW-1185">Reference proteome</keyword>
<dbReference type="InParanoid" id="E9HFK7"/>